<dbReference type="EMBL" id="JAHXPT010000004">
    <property type="protein sequence ID" value="MBW6409910.1"/>
    <property type="molecule type" value="Genomic_DNA"/>
</dbReference>
<feature type="domain" description="MobA-like NTP transferase" evidence="3">
    <location>
        <begin position="7"/>
        <end position="124"/>
    </location>
</feature>
<dbReference type="Proteomes" id="UP001519921">
    <property type="component" value="Unassembled WGS sequence"/>
</dbReference>
<name>A0ABS7AMM1_9CLOT</name>
<dbReference type="InterPro" id="IPR025877">
    <property type="entry name" value="MobA-like_NTP_Trfase"/>
</dbReference>
<keyword evidence="2 4" id="KW-0548">Nucleotidyltransferase</keyword>
<protein>
    <submittedName>
        <fullName evidence="4">Phosphocholine cytidylyltransferase family protein</fullName>
    </submittedName>
</protein>
<sequence>MGKIKNAVILAAGMGSRIYEITNDEIPKGFIEINGKKLIDRSISKLRKCGIRKIYIVTGHLCNFYNEMAKYESDIYVKYNKDYKDTGSMASLATLKNDINEDFLLLEGDLIYEEKALNSVINYSKKDCILLSGMTNSGDECYVEIKDENLYKISKNKEKIKTIYGELVGISKISLELYKEMLKEFNNSSIKQYHYEHAIFDVAKRKKVGYIKENNLIWGEIDDKYHLKRVKEYIIPRLNRIGEE</sequence>
<evidence type="ECO:0000259" key="3">
    <source>
        <dbReference type="Pfam" id="PF12804"/>
    </source>
</evidence>
<organism evidence="4 5">
    <name type="scientific">Clostridium weizhouense</name>
    <dbReference type="NCBI Taxonomy" id="2859781"/>
    <lineage>
        <taxon>Bacteria</taxon>
        <taxon>Bacillati</taxon>
        <taxon>Bacillota</taxon>
        <taxon>Clostridia</taxon>
        <taxon>Eubacteriales</taxon>
        <taxon>Clostridiaceae</taxon>
        <taxon>Clostridium</taxon>
    </lineage>
</organism>
<dbReference type="InterPro" id="IPR050065">
    <property type="entry name" value="GlmU-like"/>
</dbReference>
<proteinExistence type="predicted"/>
<keyword evidence="1" id="KW-0808">Transferase</keyword>
<gene>
    <name evidence="4" type="ORF">KYD98_07375</name>
</gene>
<dbReference type="PANTHER" id="PTHR43584:SF5">
    <property type="entry name" value="PROTEIN LICC"/>
    <property type="match status" value="1"/>
</dbReference>
<dbReference type="RefSeq" id="WP_219778966.1">
    <property type="nucleotide sequence ID" value="NZ_JAHXPT010000004.1"/>
</dbReference>
<keyword evidence="5" id="KW-1185">Reference proteome</keyword>
<dbReference type="PANTHER" id="PTHR43584">
    <property type="entry name" value="NUCLEOTIDYL TRANSFERASE"/>
    <property type="match status" value="1"/>
</dbReference>
<dbReference type="SUPFAM" id="SSF53448">
    <property type="entry name" value="Nucleotide-diphospho-sugar transferases"/>
    <property type="match status" value="1"/>
</dbReference>
<evidence type="ECO:0000256" key="1">
    <source>
        <dbReference type="ARBA" id="ARBA00022679"/>
    </source>
</evidence>
<evidence type="ECO:0000313" key="5">
    <source>
        <dbReference type="Proteomes" id="UP001519921"/>
    </source>
</evidence>
<evidence type="ECO:0000256" key="2">
    <source>
        <dbReference type="ARBA" id="ARBA00022695"/>
    </source>
</evidence>
<comment type="caution">
    <text evidence="4">The sequence shown here is derived from an EMBL/GenBank/DDBJ whole genome shotgun (WGS) entry which is preliminary data.</text>
</comment>
<dbReference type="Pfam" id="PF12804">
    <property type="entry name" value="NTP_transf_3"/>
    <property type="match status" value="1"/>
</dbReference>
<dbReference type="CDD" id="cd02523">
    <property type="entry name" value="PC_cytidylyltransferase"/>
    <property type="match status" value="1"/>
</dbReference>
<reference evidence="4 5" key="1">
    <citation type="submission" date="2021-07" db="EMBL/GenBank/DDBJ databases">
        <title>Clostridium weizhouense sp. nov., an anaerobic bacterium isolated from activated sludge of Petroleum wastewater.</title>
        <authorList>
            <person name="Li Q."/>
        </authorList>
    </citation>
    <scope>NUCLEOTIDE SEQUENCE [LARGE SCALE GENOMIC DNA]</scope>
    <source>
        <strain evidence="4 5">YB-6</strain>
    </source>
</reference>
<dbReference type="GO" id="GO:0016779">
    <property type="term" value="F:nucleotidyltransferase activity"/>
    <property type="evidence" value="ECO:0007669"/>
    <property type="project" value="UniProtKB-KW"/>
</dbReference>
<evidence type="ECO:0000313" key="4">
    <source>
        <dbReference type="EMBL" id="MBW6409910.1"/>
    </source>
</evidence>
<accession>A0ABS7AMM1</accession>
<dbReference type="Gene3D" id="3.90.550.10">
    <property type="entry name" value="Spore Coat Polysaccharide Biosynthesis Protein SpsA, Chain A"/>
    <property type="match status" value="1"/>
</dbReference>
<dbReference type="InterPro" id="IPR029044">
    <property type="entry name" value="Nucleotide-diphossugar_trans"/>
</dbReference>